<dbReference type="EMBL" id="JAGIOB010000001">
    <property type="protein sequence ID" value="MBP2418609.1"/>
    <property type="molecule type" value="Genomic_DNA"/>
</dbReference>
<dbReference type="Gene3D" id="1.25.40.340">
    <property type="match status" value="1"/>
</dbReference>
<dbReference type="PANTHER" id="PTHR33434:SF4">
    <property type="entry name" value="PHOSPHATASE PROTEIN"/>
    <property type="match status" value="1"/>
</dbReference>
<dbReference type="InterPro" id="IPR050270">
    <property type="entry name" value="DegV_domain_contain"/>
</dbReference>
<comment type="caution">
    <text evidence="2">The sequence shown here is derived from an EMBL/GenBank/DDBJ whole genome shotgun (WGS) entry which is preliminary data.</text>
</comment>
<feature type="domain" description="DhaL" evidence="1">
    <location>
        <begin position="21"/>
        <end position="215"/>
    </location>
</feature>
<dbReference type="RefSeq" id="WP_210058224.1">
    <property type="nucleotide sequence ID" value="NZ_JAGIOB010000001.1"/>
</dbReference>
<sequence length="541" mass="53914">MLPSSRAGAPAPLVAGSSVWETFDAWLRRASTVIGDSADALDALNVFPVSDADTGSNLQLTLAGIARAVPDVNRGNLGAVVQAAILSAHGNSGAIVAEMFSSVCRSLERGLPGAGAGPAGTRVAVLLATVADAARRAVARPVAGTILTVAADAARAAQQAAEQTPDDALAVARAAQAEARAALLRTPDQLDVLAAAGVVDAGGQAYALLVDALVEVLGGEPAVPLAAADVAPRPLPAAGGPEYEVMYVVHDATAAALDELRDRLAALGHSVVVVGEDASAGGLAQVHVHLAEPGAAVEAALGAGRISQIRITALDPVAAPSRTVVSVVAGPGLARAVTAAGGVALDRHGPHPLAEELSATLRRAGGDVVVLPNDMETLEAATHLVGRLRAERGGRSRHLVVIPTVAQVQGLAALAVHDPDTDLDSVVAAMGAAAGHARHGAVTVAEGAAMTMAGRCEVGDVLGVVDGDFVEIGDDVTAVATRVAARLLAPGGELLTVVLGAEAPAGLAEALTAWARRLPGAVEVQVLDGGQPRYPVLLGAE</sequence>
<dbReference type="InterPro" id="IPR004007">
    <property type="entry name" value="DhaL_dom"/>
</dbReference>
<evidence type="ECO:0000259" key="1">
    <source>
        <dbReference type="PROSITE" id="PS51480"/>
    </source>
</evidence>
<accession>A0ABS4ZC70</accession>
<dbReference type="InterPro" id="IPR036117">
    <property type="entry name" value="DhaL_dom_sf"/>
</dbReference>
<dbReference type="InterPro" id="IPR048394">
    <property type="entry name" value="FakA-like_M"/>
</dbReference>
<reference evidence="2 3" key="1">
    <citation type="submission" date="2021-03" db="EMBL/GenBank/DDBJ databases">
        <title>Sequencing the genomes of 1000 actinobacteria strains.</title>
        <authorList>
            <person name="Klenk H.-P."/>
        </authorList>
    </citation>
    <scope>NUCLEOTIDE SEQUENCE [LARGE SCALE GENOMIC DNA]</scope>
    <source>
        <strain evidence="2 3">DSM 12936</strain>
    </source>
</reference>
<name>A0ABS4ZC70_9ACTN</name>
<organism evidence="2 3">
    <name type="scientific">Microlunatus capsulatus</name>
    <dbReference type="NCBI Taxonomy" id="99117"/>
    <lineage>
        <taxon>Bacteria</taxon>
        <taxon>Bacillati</taxon>
        <taxon>Actinomycetota</taxon>
        <taxon>Actinomycetes</taxon>
        <taxon>Propionibacteriales</taxon>
        <taxon>Propionibacteriaceae</taxon>
        <taxon>Microlunatus</taxon>
    </lineage>
</organism>
<keyword evidence="3" id="KW-1185">Reference proteome</keyword>
<dbReference type="InterPro" id="IPR033470">
    <property type="entry name" value="FakA-like_C"/>
</dbReference>
<dbReference type="PANTHER" id="PTHR33434">
    <property type="entry name" value="DEGV DOMAIN-CONTAINING PROTEIN DR_1986-RELATED"/>
    <property type="match status" value="1"/>
</dbReference>
<dbReference type="Pfam" id="PF21645">
    <property type="entry name" value="FakA-like_M"/>
    <property type="match status" value="1"/>
</dbReference>
<evidence type="ECO:0000313" key="2">
    <source>
        <dbReference type="EMBL" id="MBP2418609.1"/>
    </source>
</evidence>
<protein>
    <submittedName>
        <fullName evidence="2">DAK2 domain fusion protein YloV</fullName>
    </submittedName>
</protein>
<dbReference type="PROSITE" id="PS51480">
    <property type="entry name" value="DHAL"/>
    <property type="match status" value="1"/>
</dbReference>
<dbReference type="Proteomes" id="UP000758168">
    <property type="component" value="Unassembled WGS sequence"/>
</dbReference>
<dbReference type="SMART" id="SM01121">
    <property type="entry name" value="Dak1_2"/>
    <property type="match status" value="1"/>
</dbReference>
<dbReference type="SUPFAM" id="SSF101473">
    <property type="entry name" value="DhaL-like"/>
    <property type="match status" value="1"/>
</dbReference>
<evidence type="ECO:0000313" key="3">
    <source>
        <dbReference type="Proteomes" id="UP000758168"/>
    </source>
</evidence>
<proteinExistence type="predicted"/>
<gene>
    <name evidence="2" type="ORF">JOF54_003531</name>
</gene>
<dbReference type="Pfam" id="PF13684">
    <property type="entry name" value="FakA-like_C"/>
    <property type="match status" value="1"/>
</dbReference>
<dbReference type="Pfam" id="PF02734">
    <property type="entry name" value="Dak2"/>
    <property type="match status" value="1"/>
</dbReference>
<dbReference type="SMART" id="SM01120">
    <property type="entry name" value="Dak2"/>
    <property type="match status" value="1"/>
</dbReference>